<evidence type="ECO:0000259" key="1">
    <source>
        <dbReference type="PROSITE" id="PS50191"/>
    </source>
</evidence>
<accession>A0ABD2QF85</accession>
<reference evidence="2 3" key="1">
    <citation type="submission" date="2024-11" db="EMBL/GenBank/DDBJ databases">
        <title>Adaptive evolution of stress response genes in parasites aligns with host niche diversity.</title>
        <authorList>
            <person name="Hahn C."/>
            <person name="Resl P."/>
        </authorList>
    </citation>
    <scope>NUCLEOTIDE SEQUENCE [LARGE SCALE GENOMIC DNA]</scope>
    <source>
        <strain evidence="2">EGGRZ-B1_66</strain>
        <tissue evidence="2">Body</tissue>
    </source>
</reference>
<dbReference type="Gene3D" id="3.40.525.10">
    <property type="entry name" value="CRAL-TRIO lipid binding domain"/>
    <property type="match status" value="1"/>
</dbReference>
<dbReference type="SUPFAM" id="SSF52087">
    <property type="entry name" value="CRAL/TRIO domain"/>
    <property type="match status" value="1"/>
</dbReference>
<gene>
    <name evidence="2" type="primary">PTPN9_1</name>
    <name evidence="2" type="ORF">Ciccas_003147</name>
</gene>
<dbReference type="AlphaFoldDB" id="A0ABD2QF85"/>
<name>A0ABD2QF85_9PLAT</name>
<organism evidence="2 3">
    <name type="scientific">Cichlidogyrus casuarinus</name>
    <dbReference type="NCBI Taxonomy" id="1844966"/>
    <lineage>
        <taxon>Eukaryota</taxon>
        <taxon>Metazoa</taxon>
        <taxon>Spiralia</taxon>
        <taxon>Lophotrochozoa</taxon>
        <taxon>Platyhelminthes</taxon>
        <taxon>Monogenea</taxon>
        <taxon>Monopisthocotylea</taxon>
        <taxon>Dactylogyridea</taxon>
        <taxon>Ancyrocephalidae</taxon>
        <taxon>Cichlidogyrus</taxon>
    </lineage>
</organism>
<keyword evidence="3" id="KW-1185">Reference proteome</keyword>
<dbReference type="PANTHER" id="PTHR10174:SF208">
    <property type="entry name" value="CRAL-TRIO DOMAIN-CONTAINING PROTEIN DDB_G0278031"/>
    <property type="match status" value="1"/>
</dbReference>
<proteinExistence type="predicted"/>
<evidence type="ECO:0000313" key="3">
    <source>
        <dbReference type="Proteomes" id="UP001626550"/>
    </source>
</evidence>
<protein>
    <submittedName>
        <fullName evidence="2">Tyrosine-protein phosphatase non-receptor type 9</fullName>
    </submittedName>
</protein>
<feature type="domain" description="CRAL-TRIO" evidence="1">
    <location>
        <begin position="54"/>
        <end position="170"/>
    </location>
</feature>
<dbReference type="CDD" id="cd00170">
    <property type="entry name" value="SEC14"/>
    <property type="match status" value="1"/>
</dbReference>
<sequence>MRSSWKLDEFNPLDNDIRKELLSEKFTVICTNSCTIALFNAKRHWPPISSNVNLLKGLLYQLDCAMSNDVAQKNGITLIYNMNDSKYDNFDYPLSQKLLDIFTGCYPARLVKVLIVGPPFWFRFNLWCLRILLREKMRDRLFTVEQNELKNYLPIEHIPLCLGGSLQHNHLDWIRTCLSRSDHLSLLPEDYFDSNPSSSKRSQFQFPVRIHFKISINCANFVYR</sequence>
<dbReference type="Proteomes" id="UP001626550">
    <property type="component" value="Unassembled WGS sequence"/>
</dbReference>
<dbReference type="Pfam" id="PF00650">
    <property type="entry name" value="CRAL_TRIO"/>
    <property type="match status" value="1"/>
</dbReference>
<evidence type="ECO:0000313" key="2">
    <source>
        <dbReference type="EMBL" id="KAL3318198.1"/>
    </source>
</evidence>
<dbReference type="PANTHER" id="PTHR10174">
    <property type="entry name" value="ALPHA-TOCOPHEROL TRANSFER PROTEIN-RELATED"/>
    <property type="match status" value="1"/>
</dbReference>
<dbReference type="InterPro" id="IPR036865">
    <property type="entry name" value="CRAL-TRIO_dom_sf"/>
</dbReference>
<dbReference type="EMBL" id="JBJKFK010000276">
    <property type="protein sequence ID" value="KAL3318198.1"/>
    <property type="molecule type" value="Genomic_DNA"/>
</dbReference>
<comment type="caution">
    <text evidence="2">The sequence shown here is derived from an EMBL/GenBank/DDBJ whole genome shotgun (WGS) entry which is preliminary data.</text>
</comment>
<dbReference type="InterPro" id="IPR001251">
    <property type="entry name" value="CRAL-TRIO_dom"/>
</dbReference>
<dbReference type="PROSITE" id="PS50191">
    <property type="entry name" value="CRAL_TRIO"/>
    <property type="match status" value="1"/>
</dbReference>
<dbReference type="SMART" id="SM00516">
    <property type="entry name" value="SEC14"/>
    <property type="match status" value="1"/>
</dbReference>